<feature type="compositionally biased region" description="Basic and acidic residues" evidence="1">
    <location>
        <begin position="54"/>
        <end position="78"/>
    </location>
</feature>
<gene>
    <name evidence="2" type="ORF">THAOC_28563</name>
</gene>
<proteinExistence type="predicted"/>
<dbReference type="EMBL" id="AGNL01040271">
    <property type="protein sequence ID" value="EJK52194.1"/>
    <property type="molecule type" value="Genomic_DNA"/>
</dbReference>
<feature type="non-terminal residue" evidence="2">
    <location>
        <position position="121"/>
    </location>
</feature>
<dbReference type="OMA" id="WTIRVWQ"/>
<feature type="compositionally biased region" description="Polar residues" evidence="1">
    <location>
        <begin position="1"/>
        <end position="13"/>
    </location>
</feature>
<reference evidence="2 3" key="1">
    <citation type="journal article" date="2012" name="Genome Biol.">
        <title>Genome and low-iron response of an oceanic diatom adapted to chronic iron limitation.</title>
        <authorList>
            <person name="Lommer M."/>
            <person name="Specht M."/>
            <person name="Roy A.S."/>
            <person name="Kraemer L."/>
            <person name="Andreson R."/>
            <person name="Gutowska M.A."/>
            <person name="Wolf J."/>
            <person name="Bergner S.V."/>
            <person name="Schilhabel M.B."/>
            <person name="Klostermeier U.C."/>
            <person name="Beiko R.G."/>
            <person name="Rosenstiel P."/>
            <person name="Hippler M."/>
            <person name="Laroche J."/>
        </authorList>
    </citation>
    <scope>NUCLEOTIDE SEQUENCE [LARGE SCALE GENOMIC DNA]</scope>
    <source>
        <strain evidence="2 3">CCMP1005</strain>
    </source>
</reference>
<comment type="caution">
    <text evidence="2">The sequence shown here is derived from an EMBL/GenBank/DDBJ whole genome shotgun (WGS) entry which is preliminary data.</text>
</comment>
<protein>
    <submittedName>
        <fullName evidence="2">Uncharacterized protein</fullName>
    </submittedName>
</protein>
<name>K0RIY1_THAOC</name>
<keyword evidence="3" id="KW-1185">Reference proteome</keyword>
<accession>K0RIY1</accession>
<sequence>MTYSTMSRGTKMSMSEFMGDSKPGGFPSGPRSRALTKLFPAFPFRKQNFPILRSEGDDGSFRRNDDREPSRADADSGWRRGGGGGGDRYGDSRGGGGYNDRGGDRYGDSRGGGGYNDRGGD</sequence>
<dbReference type="AlphaFoldDB" id="K0RIY1"/>
<feature type="region of interest" description="Disordered" evidence="1">
    <location>
        <begin position="1"/>
        <end position="121"/>
    </location>
</feature>
<evidence type="ECO:0000313" key="3">
    <source>
        <dbReference type="Proteomes" id="UP000266841"/>
    </source>
</evidence>
<organism evidence="2 3">
    <name type="scientific">Thalassiosira oceanica</name>
    <name type="common">Marine diatom</name>
    <dbReference type="NCBI Taxonomy" id="159749"/>
    <lineage>
        <taxon>Eukaryota</taxon>
        <taxon>Sar</taxon>
        <taxon>Stramenopiles</taxon>
        <taxon>Ochrophyta</taxon>
        <taxon>Bacillariophyta</taxon>
        <taxon>Coscinodiscophyceae</taxon>
        <taxon>Thalassiosirophycidae</taxon>
        <taxon>Thalassiosirales</taxon>
        <taxon>Thalassiosiraceae</taxon>
        <taxon>Thalassiosira</taxon>
    </lineage>
</organism>
<dbReference type="Proteomes" id="UP000266841">
    <property type="component" value="Unassembled WGS sequence"/>
</dbReference>
<evidence type="ECO:0000313" key="2">
    <source>
        <dbReference type="EMBL" id="EJK52194.1"/>
    </source>
</evidence>
<feature type="compositionally biased region" description="Gly residues" evidence="1">
    <location>
        <begin position="79"/>
        <end position="100"/>
    </location>
</feature>
<feature type="compositionally biased region" description="Gly residues" evidence="1">
    <location>
        <begin position="109"/>
        <end position="121"/>
    </location>
</feature>
<evidence type="ECO:0000256" key="1">
    <source>
        <dbReference type="SAM" id="MobiDB-lite"/>
    </source>
</evidence>